<keyword evidence="15" id="KW-1185">Reference proteome</keyword>
<dbReference type="PROSITE" id="PS00755">
    <property type="entry name" value="SECY_1"/>
    <property type="match status" value="1"/>
</dbReference>
<keyword evidence="4 10" id="KW-0812">Transmembrane</keyword>
<comment type="subcellular location">
    <subcellularLocation>
        <location evidence="10">Cell membrane</location>
        <topology evidence="10">Multi-pass membrane protein</topology>
    </subcellularLocation>
    <subcellularLocation>
        <location evidence="1 12">Membrane</location>
        <topology evidence="1 12">Multi-pass membrane protein</topology>
    </subcellularLocation>
</comment>
<feature type="transmembrane region" description="Helical" evidence="10">
    <location>
        <begin position="21"/>
        <end position="39"/>
    </location>
</feature>
<name>A0A271J043_9BACT</name>
<keyword evidence="7 10" id="KW-0811">Translocation</keyword>
<dbReference type="GO" id="GO:0043952">
    <property type="term" value="P:protein transport by the Sec complex"/>
    <property type="evidence" value="ECO:0007669"/>
    <property type="project" value="UniProtKB-UniRule"/>
</dbReference>
<comment type="caution">
    <text evidence="14">The sequence shown here is derived from an EMBL/GenBank/DDBJ whole genome shotgun (WGS) entry which is preliminary data.</text>
</comment>
<dbReference type="GO" id="GO:0005886">
    <property type="term" value="C:plasma membrane"/>
    <property type="evidence" value="ECO:0007669"/>
    <property type="project" value="UniProtKB-SubCell"/>
</dbReference>
<keyword evidence="3 10" id="KW-0813">Transport</keyword>
<evidence type="ECO:0000313" key="15">
    <source>
        <dbReference type="Proteomes" id="UP000216339"/>
    </source>
</evidence>
<proteinExistence type="inferred from homology"/>
<keyword evidence="6 10" id="KW-1133">Transmembrane helix</keyword>
<keyword evidence="8 10" id="KW-0472">Membrane</keyword>
<dbReference type="PANTHER" id="PTHR10906">
    <property type="entry name" value="SECY/SEC61-ALPHA FAMILY MEMBER"/>
    <property type="match status" value="1"/>
</dbReference>
<sequence>MASVAESIRNIWKIHELRQRILYTLGLLVVYRLGSYVTLPGVDAIALQELANANPNQGGLFGLFDLFVGGAFFRAGVFALGIMPYITASIIIQLLGAVWAPIQKLQREGEDGRRKITQWTRYGTIGITALQSIGYAINLQATSGQAIVIPEWAFTVVCVICLTAGTTFVMWLGERITEKGIGNGISLVIMIGIIAFLPQSLLNELPQIGGVGRADTNIFIFLIEIAALFIVTAGVVFVTQGTRRIPVQYAKRVVGRKQFGGTTQYLPLRVNAAGVMPIIFAQSIMFIPSTIASFFQESTFWQTVGTATGDIFGFWYSAIFFVICVFFTYFYTAIAVNPQEMADTMKRQGGFIPGVRPGRQTSEFIDTILTRITLPGALFIGFVAILPAIAAQFGVQQGFAQFFGGTSLLILVGVTLDTLQQIESHLLMRHYDGFMKTGRVRGRRR</sequence>
<dbReference type="NCBIfam" id="TIGR00967">
    <property type="entry name" value="3a0501s007"/>
    <property type="match status" value="1"/>
</dbReference>
<dbReference type="PROSITE" id="PS00756">
    <property type="entry name" value="SECY_2"/>
    <property type="match status" value="1"/>
</dbReference>
<evidence type="ECO:0000256" key="4">
    <source>
        <dbReference type="ARBA" id="ARBA00022692"/>
    </source>
</evidence>
<protein>
    <recommendedName>
        <fullName evidence="9 10">Protein translocase subunit SecY</fullName>
    </recommendedName>
</protein>
<feature type="transmembrane region" description="Helical" evidence="10">
    <location>
        <begin position="399"/>
        <end position="419"/>
    </location>
</feature>
<evidence type="ECO:0000256" key="11">
    <source>
        <dbReference type="RuleBase" id="RU000537"/>
    </source>
</evidence>
<accession>A0A271J043</accession>
<evidence type="ECO:0000256" key="3">
    <source>
        <dbReference type="ARBA" id="ARBA00022448"/>
    </source>
</evidence>
<evidence type="ECO:0000256" key="2">
    <source>
        <dbReference type="ARBA" id="ARBA00005751"/>
    </source>
</evidence>
<dbReference type="RefSeq" id="WP_095510534.1">
    <property type="nucleotide sequence ID" value="NZ_MQWD01000001.1"/>
</dbReference>
<feature type="transmembrane region" description="Helical" evidence="10">
    <location>
        <begin position="119"/>
        <end position="137"/>
    </location>
</feature>
<dbReference type="HAMAP" id="MF_01465">
    <property type="entry name" value="SecY"/>
    <property type="match status" value="1"/>
</dbReference>
<dbReference type="InterPro" id="IPR026593">
    <property type="entry name" value="SecY"/>
</dbReference>
<dbReference type="SUPFAM" id="SSF103491">
    <property type="entry name" value="Preprotein translocase SecY subunit"/>
    <property type="match status" value="1"/>
</dbReference>
<feature type="transmembrane region" description="Helical" evidence="10">
    <location>
        <begin position="180"/>
        <end position="198"/>
    </location>
</feature>
<dbReference type="InterPro" id="IPR023201">
    <property type="entry name" value="SecY_dom_sf"/>
</dbReference>
<evidence type="ECO:0000256" key="5">
    <source>
        <dbReference type="ARBA" id="ARBA00022927"/>
    </source>
</evidence>
<feature type="transmembrane region" description="Helical" evidence="10">
    <location>
        <begin position="372"/>
        <end position="393"/>
    </location>
</feature>
<dbReference type="InterPro" id="IPR002208">
    <property type="entry name" value="SecY/SEC61-alpha"/>
</dbReference>
<dbReference type="FunFam" id="1.10.3370.10:FF:000001">
    <property type="entry name" value="Preprotein translocase subunit SecY"/>
    <property type="match status" value="1"/>
</dbReference>
<comment type="subunit">
    <text evidence="10">Component of the Sec protein translocase complex. Heterotrimer consisting of SecY, SecE and SecG subunits. The heterotrimers can form oligomers, although 1 heterotrimer is thought to be able to translocate proteins. Interacts with the ribosome. Interacts with SecDF, and other proteins may be involved. Interacts with SecA.</text>
</comment>
<dbReference type="PIRSF" id="PIRSF004557">
    <property type="entry name" value="SecY"/>
    <property type="match status" value="1"/>
</dbReference>
<feature type="transmembrane region" description="Helical" evidence="10">
    <location>
        <begin position="152"/>
        <end position="173"/>
    </location>
</feature>
<evidence type="ECO:0000256" key="10">
    <source>
        <dbReference type="HAMAP-Rule" id="MF_01465"/>
    </source>
</evidence>
<comment type="similarity">
    <text evidence="2 10 13">Belongs to the SecY/SEC61-alpha family.</text>
</comment>
<feature type="transmembrane region" description="Helical" evidence="10">
    <location>
        <begin position="71"/>
        <end position="98"/>
    </location>
</feature>
<evidence type="ECO:0000256" key="8">
    <source>
        <dbReference type="ARBA" id="ARBA00023136"/>
    </source>
</evidence>
<evidence type="ECO:0000256" key="13">
    <source>
        <dbReference type="RuleBase" id="RU004349"/>
    </source>
</evidence>
<dbReference type="AlphaFoldDB" id="A0A271J043"/>
<evidence type="ECO:0000256" key="9">
    <source>
        <dbReference type="ARBA" id="ARBA00039733"/>
    </source>
</evidence>
<evidence type="ECO:0000256" key="12">
    <source>
        <dbReference type="RuleBase" id="RU003484"/>
    </source>
</evidence>
<reference evidence="14 15" key="1">
    <citation type="submission" date="2016-11" db="EMBL/GenBank/DDBJ databases">
        <title>Study of marine rhodopsin-containing bacteria.</title>
        <authorList>
            <person name="Yoshizawa S."/>
            <person name="Kumagai Y."/>
            <person name="Kogure K."/>
        </authorList>
    </citation>
    <scope>NUCLEOTIDE SEQUENCE [LARGE SCALE GENOMIC DNA]</scope>
    <source>
        <strain evidence="14 15">SAORIC-28</strain>
    </source>
</reference>
<comment type="function">
    <text evidence="10 11">The central subunit of the protein translocation channel SecYEG. Consists of two halves formed by TMs 1-5 and 6-10. These two domains form a lateral gate at the front which open onto the bilayer between TMs 2 and 7, and are clamped together by SecE at the back. The channel is closed by both a pore ring composed of hydrophobic SecY resides and a short helix (helix 2A) on the extracellular side of the membrane which forms a plug. The plug probably moves laterally to allow the channel to open. The ring and the pore may move independently.</text>
</comment>
<dbReference type="EMBL" id="MQWD01000001">
    <property type="protein sequence ID" value="PAP76866.1"/>
    <property type="molecule type" value="Genomic_DNA"/>
</dbReference>
<dbReference type="OrthoDB" id="9809248at2"/>
<dbReference type="Proteomes" id="UP000216339">
    <property type="component" value="Unassembled WGS sequence"/>
</dbReference>
<evidence type="ECO:0000256" key="7">
    <source>
        <dbReference type="ARBA" id="ARBA00023010"/>
    </source>
</evidence>
<evidence type="ECO:0000313" key="14">
    <source>
        <dbReference type="EMBL" id="PAP76866.1"/>
    </source>
</evidence>
<dbReference type="Gene3D" id="1.10.3370.10">
    <property type="entry name" value="SecY subunit domain"/>
    <property type="match status" value="1"/>
</dbReference>
<dbReference type="InterPro" id="IPR030659">
    <property type="entry name" value="SecY_CS"/>
</dbReference>
<dbReference type="GO" id="GO:0006605">
    <property type="term" value="P:protein targeting"/>
    <property type="evidence" value="ECO:0007669"/>
    <property type="project" value="UniProtKB-UniRule"/>
</dbReference>
<dbReference type="GO" id="GO:0065002">
    <property type="term" value="P:intracellular protein transmembrane transport"/>
    <property type="evidence" value="ECO:0007669"/>
    <property type="project" value="UniProtKB-UniRule"/>
</dbReference>
<feature type="transmembrane region" description="Helical" evidence="10">
    <location>
        <begin position="274"/>
        <end position="295"/>
    </location>
</feature>
<dbReference type="PRINTS" id="PR00303">
    <property type="entry name" value="SECYTRNLCASE"/>
</dbReference>
<dbReference type="Pfam" id="PF00344">
    <property type="entry name" value="SecY"/>
    <property type="match status" value="1"/>
</dbReference>
<keyword evidence="5 10" id="KW-0653">Protein transport</keyword>
<feature type="transmembrane region" description="Helical" evidence="10">
    <location>
        <begin position="315"/>
        <end position="337"/>
    </location>
</feature>
<evidence type="ECO:0000256" key="6">
    <source>
        <dbReference type="ARBA" id="ARBA00022989"/>
    </source>
</evidence>
<organism evidence="14 15">
    <name type="scientific">Rubrivirga marina</name>
    <dbReference type="NCBI Taxonomy" id="1196024"/>
    <lineage>
        <taxon>Bacteria</taxon>
        <taxon>Pseudomonadati</taxon>
        <taxon>Rhodothermota</taxon>
        <taxon>Rhodothermia</taxon>
        <taxon>Rhodothermales</taxon>
        <taxon>Rubricoccaceae</taxon>
        <taxon>Rubrivirga</taxon>
    </lineage>
</organism>
<feature type="transmembrane region" description="Helical" evidence="10">
    <location>
        <begin position="218"/>
        <end position="238"/>
    </location>
</feature>
<evidence type="ECO:0000256" key="1">
    <source>
        <dbReference type="ARBA" id="ARBA00004141"/>
    </source>
</evidence>
<gene>
    <name evidence="10" type="primary">secY</name>
    <name evidence="14" type="ORF">BSZ37_10695</name>
</gene>
<keyword evidence="10" id="KW-1003">Cell membrane</keyword>